<feature type="region of interest" description="Disordered" evidence="1">
    <location>
        <begin position="23"/>
        <end position="78"/>
    </location>
</feature>
<dbReference type="Proteomes" id="UP000299102">
    <property type="component" value="Unassembled WGS sequence"/>
</dbReference>
<comment type="caution">
    <text evidence="2">The sequence shown here is derived from an EMBL/GenBank/DDBJ whole genome shotgun (WGS) entry which is preliminary data.</text>
</comment>
<dbReference type="EMBL" id="BGZK01005821">
    <property type="protein sequence ID" value="GBP15592.1"/>
    <property type="molecule type" value="Genomic_DNA"/>
</dbReference>
<accession>A0A4C1TM52</accession>
<organism evidence="2 3">
    <name type="scientific">Eumeta variegata</name>
    <name type="common">Bagworm moth</name>
    <name type="synonym">Eumeta japonica</name>
    <dbReference type="NCBI Taxonomy" id="151549"/>
    <lineage>
        <taxon>Eukaryota</taxon>
        <taxon>Metazoa</taxon>
        <taxon>Ecdysozoa</taxon>
        <taxon>Arthropoda</taxon>
        <taxon>Hexapoda</taxon>
        <taxon>Insecta</taxon>
        <taxon>Pterygota</taxon>
        <taxon>Neoptera</taxon>
        <taxon>Endopterygota</taxon>
        <taxon>Lepidoptera</taxon>
        <taxon>Glossata</taxon>
        <taxon>Ditrysia</taxon>
        <taxon>Tineoidea</taxon>
        <taxon>Psychidae</taxon>
        <taxon>Oiketicinae</taxon>
        <taxon>Eumeta</taxon>
    </lineage>
</organism>
<feature type="compositionally biased region" description="Polar residues" evidence="1">
    <location>
        <begin position="40"/>
        <end position="51"/>
    </location>
</feature>
<gene>
    <name evidence="2" type="ORF">EVAR_73503_1</name>
</gene>
<name>A0A4C1TM52_EUMVA</name>
<protein>
    <submittedName>
        <fullName evidence="2">Uncharacterized protein</fullName>
    </submittedName>
</protein>
<evidence type="ECO:0000313" key="3">
    <source>
        <dbReference type="Proteomes" id="UP000299102"/>
    </source>
</evidence>
<keyword evidence="3" id="KW-1185">Reference proteome</keyword>
<dbReference type="AlphaFoldDB" id="A0A4C1TM52"/>
<proteinExistence type="predicted"/>
<evidence type="ECO:0000313" key="2">
    <source>
        <dbReference type="EMBL" id="GBP15592.1"/>
    </source>
</evidence>
<evidence type="ECO:0000256" key="1">
    <source>
        <dbReference type="SAM" id="MobiDB-lite"/>
    </source>
</evidence>
<sequence>MQDSSWLDKAGVRSKRMLMSIKADMKQPGLAGSSHPLPLTNETSAPKQTVDSSDKSEGLSPKKPPARRPPKPTSTEEM</sequence>
<reference evidence="2 3" key="1">
    <citation type="journal article" date="2019" name="Commun. Biol.">
        <title>The bagworm genome reveals a unique fibroin gene that provides high tensile strength.</title>
        <authorList>
            <person name="Kono N."/>
            <person name="Nakamura H."/>
            <person name="Ohtoshi R."/>
            <person name="Tomita M."/>
            <person name="Numata K."/>
            <person name="Arakawa K."/>
        </authorList>
    </citation>
    <scope>NUCLEOTIDE SEQUENCE [LARGE SCALE GENOMIC DNA]</scope>
</reference>